<feature type="transmembrane region" description="Helical" evidence="8">
    <location>
        <begin position="37"/>
        <end position="55"/>
    </location>
</feature>
<feature type="transmembrane region" description="Helical" evidence="8">
    <location>
        <begin position="227"/>
        <end position="246"/>
    </location>
</feature>
<dbReference type="RefSeq" id="WP_061141772.1">
    <property type="nucleotide sequence ID" value="NZ_LNNH01000012.1"/>
</dbReference>
<feature type="transmembrane region" description="Helical" evidence="8">
    <location>
        <begin position="196"/>
        <end position="215"/>
    </location>
</feature>
<keyword evidence="6 8" id="KW-1133">Transmembrane helix</keyword>
<evidence type="ECO:0000256" key="5">
    <source>
        <dbReference type="ARBA" id="ARBA00022692"/>
    </source>
</evidence>
<evidence type="ECO:0000256" key="7">
    <source>
        <dbReference type="ARBA" id="ARBA00023136"/>
    </source>
</evidence>
<dbReference type="PANTHER" id="PTHR36838:SF3">
    <property type="entry name" value="TRANSPORTER AUXIN EFFLUX CARRIER EC FAMILY"/>
    <property type="match status" value="1"/>
</dbReference>
<feature type="transmembrane region" description="Helical" evidence="8">
    <location>
        <begin position="129"/>
        <end position="151"/>
    </location>
</feature>
<sequence length="313" mass="34120">MDYSIVFESVLLIGLMILVGVILSYLNPLNEHNKQTYSMIIVNVAMPCIVLSSIFKVDINQEMLRNILIVFILSLAINLFGIGIGGLLVTLCSPGNAFRREISLLSGLGNTGFIGIPLCATLLGPEGAMYAAIFDAGMDMVIWTVGVMILQKSKSFSLSSMKSMLNMPTVAIVLGLSFAFANYHPHHIFVSLTNQLAALASPLAMFYIGLLIMSITKSQFLSAKSKIFIPAAIKLVVLPLVVFALIKMMEMDRLLSETLLIQAMMPALTLAPILFGKYGANDKLGAITTIITTIISMISIPLFLFILTKFHYL</sequence>
<accession>A0A109N0U4</accession>
<comment type="subcellular location">
    <subcellularLocation>
        <location evidence="1">Cell membrane</location>
        <topology evidence="1">Multi-pass membrane protein</topology>
    </subcellularLocation>
</comment>
<feature type="transmembrane region" description="Helical" evidence="8">
    <location>
        <begin position="102"/>
        <end position="123"/>
    </location>
</feature>
<keyword evidence="5 8" id="KW-0812">Transmembrane</keyword>
<evidence type="ECO:0000256" key="2">
    <source>
        <dbReference type="ARBA" id="ARBA00010145"/>
    </source>
</evidence>
<evidence type="ECO:0000256" key="8">
    <source>
        <dbReference type="SAM" id="Phobius"/>
    </source>
</evidence>
<evidence type="ECO:0000256" key="6">
    <source>
        <dbReference type="ARBA" id="ARBA00022989"/>
    </source>
</evidence>
<comment type="similarity">
    <text evidence="2">Belongs to the auxin efflux carrier (TC 2.A.69) family.</text>
</comment>
<keyword evidence="10" id="KW-1185">Reference proteome</keyword>
<evidence type="ECO:0000313" key="9">
    <source>
        <dbReference type="EMBL" id="KWW21424.1"/>
    </source>
</evidence>
<keyword evidence="4" id="KW-1003">Cell membrane</keyword>
<organism evidence="9 10">
    <name type="scientific">Peribacillus simplex</name>
    <dbReference type="NCBI Taxonomy" id="1478"/>
    <lineage>
        <taxon>Bacteria</taxon>
        <taxon>Bacillati</taxon>
        <taxon>Bacillota</taxon>
        <taxon>Bacilli</taxon>
        <taxon>Bacillales</taxon>
        <taxon>Bacillaceae</taxon>
        <taxon>Peribacillus</taxon>
    </lineage>
</organism>
<keyword evidence="7 8" id="KW-0472">Membrane</keyword>
<comment type="caution">
    <text evidence="9">The sequence shown here is derived from an EMBL/GenBank/DDBJ whole genome shotgun (WGS) entry which is preliminary data.</text>
</comment>
<dbReference type="InterPro" id="IPR004776">
    <property type="entry name" value="Mem_transp_PIN-like"/>
</dbReference>
<feature type="transmembrane region" description="Helical" evidence="8">
    <location>
        <begin position="287"/>
        <end position="307"/>
    </location>
</feature>
<evidence type="ECO:0000256" key="4">
    <source>
        <dbReference type="ARBA" id="ARBA00022475"/>
    </source>
</evidence>
<feature type="transmembrane region" description="Helical" evidence="8">
    <location>
        <begin position="163"/>
        <end position="184"/>
    </location>
</feature>
<keyword evidence="3" id="KW-0813">Transport</keyword>
<evidence type="ECO:0000313" key="10">
    <source>
        <dbReference type="Proteomes" id="UP000064189"/>
    </source>
</evidence>
<proteinExistence type="inferred from homology"/>
<evidence type="ECO:0000256" key="1">
    <source>
        <dbReference type="ARBA" id="ARBA00004651"/>
    </source>
</evidence>
<protein>
    <submittedName>
        <fullName evidence="9">Permease</fullName>
    </submittedName>
</protein>
<feature type="transmembrane region" description="Helical" evidence="8">
    <location>
        <begin position="6"/>
        <end position="25"/>
    </location>
</feature>
<name>A0A109N0U4_9BACI</name>
<dbReference type="EMBL" id="LNNH01000012">
    <property type="protein sequence ID" value="KWW21424.1"/>
    <property type="molecule type" value="Genomic_DNA"/>
</dbReference>
<gene>
    <name evidence="9" type="ORF">AS888_17765</name>
</gene>
<dbReference type="InterPro" id="IPR038770">
    <property type="entry name" value="Na+/solute_symporter_sf"/>
</dbReference>
<dbReference type="GO" id="GO:0005886">
    <property type="term" value="C:plasma membrane"/>
    <property type="evidence" value="ECO:0007669"/>
    <property type="project" value="UniProtKB-SubCell"/>
</dbReference>
<dbReference type="Proteomes" id="UP000064189">
    <property type="component" value="Unassembled WGS sequence"/>
</dbReference>
<dbReference type="GO" id="GO:0055085">
    <property type="term" value="P:transmembrane transport"/>
    <property type="evidence" value="ECO:0007669"/>
    <property type="project" value="InterPro"/>
</dbReference>
<evidence type="ECO:0000256" key="3">
    <source>
        <dbReference type="ARBA" id="ARBA00022448"/>
    </source>
</evidence>
<dbReference type="Pfam" id="PF03547">
    <property type="entry name" value="Mem_trans"/>
    <property type="match status" value="1"/>
</dbReference>
<dbReference type="AlphaFoldDB" id="A0A109N0U4"/>
<dbReference type="PANTHER" id="PTHR36838">
    <property type="entry name" value="AUXIN EFFLUX CARRIER FAMILY PROTEIN"/>
    <property type="match status" value="1"/>
</dbReference>
<reference evidence="9 10" key="1">
    <citation type="submission" date="2015-11" db="EMBL/GenBank/DDBJ databases">
        <title>Genome Sequence of Bacillus simplex strain VanAntwerpen2.</title>
        <authorList>
            <person name="Couger M.B."/>
        </authorList>
    </citation>
    <scope>NUCLEOTIDE SEQUENCE [LARGE SCALE GENOMIC DNA]</scope>
    <source>
        <strain evidence="9 10">VanAntwerpen02</strain>
    </source>
</reference>
<feature type="transmembrane region" description="Helical" evidence="8">
    <location>
        <begin position="67"/>
        <end position="90"/>
    </location>
</feature>
<dbReference type="Gene3D" id="1.20.1530.20">
    <property type="match status" value="2"/>
</dbReference>